<reference evidence="1" key="1">
    <citation type="submission" date="2021-06" db="EMBL/GenBank/DDBJ databases">
        <title>Comparative genomics, transcriptomics and evolutionary studies reveal genomic signatures of adaptation to plant cell wall in hemibiotrophic fungi.</title>
        <authorList>
            <consortium name="DOE Joint Genome Institute"/>
            <person name="Baroncelli R."/>
            <person name="Diaz J.F."/>
            <person name="Benocci T."/>
            <person name="Peng M."/>
            <person name="Battaglia E."/>
            <person name="Haridas S."/>
            <person name="Andreopoulos W."/>
            <person name="Labutti K."/>
            <person name="Pangilinan J."/>
            <person name="Floch G.L."/>
            <person name="Makela M.R."/>
            <person name="Henrissat B."/>
            <person name="Grigoriev I.V."/>
            <person name="Crouch J.A."/>
            <person name="De Vries R.P."/>
            <person name="Sukno S.A."/>
            <person name="Thon M.R."/>
        </authorList>
    </citation>
    <scope>NUCLEOTIDE SEQUENCE</scope>
    <source>
        <strain evidence="1">CBS 125086</strain>
    </source>
</reference>
<dbReference type="EMBL" id="JAHLJV010000018">
    <property type="protein sequence ID" value="KAK1594881.1"/>
    <property type="molecule type" value="Genomic_DNA"/>
</dbReference>
<accession>A0AAD8Q473</accession>
<protein>
    <submittedName>
        <fullName evidence="1">Uncharacterized protein</fullName>
    </submittedName>
</protein>
<organism evidence="1 2">
    <name type="scientific">Colletotrichum navitas</name>
    <dbReference type="NCBI Taxonomy" id="681940"/>
    <lineage>
        <taxon>Eukaryota</taxon>
        <taxon>Fungi</taxon>
        <taxon>Dikarya</taxon>
        <taxon>Ascomycota</taxon>
        <taxon>Pezizomycotina</taxon>
        <taxon>Sordariomycetes</taxon>
        <taxon>Hypocreomycetidae</taxon>
        <taxon>Glomerellales</taxon>
        <taxon>Glomerellaceae</taxon>
        <taxon>Colletotrichum</taxon>
        <taxon>Colletotrichum graminicola species complex</taxon>
    </lineage>
</organism>
<dbReference type="GeneID" id="85435071"/>
<gene>
    <name evidence="1" type="ORF">LY79DRAFT_128972</name>
</gene>
<dbReference type="RefSeq" id="XP_060416000.1">
    <property type="nucleotide sequence ID" value="XM_060550831.1"/>
</dbReference>
<proteinExistence type="predicted"/>
<sequence length="158" mass="16902">MACRLLVRQALILASPPSAPPNDPREPCHALAFLLPDAPVIGCLEDSSTFCRPSPRVLVVPLAVEKALSMEEHGTRGQAVSTFPINDCFGDGLCLEIETVDRAGQGPTGLCRHGKHKCGYTSDKQQGHQPPAFTTRSTPTTSLYLAVKGHAVMVFGRP</sequence>
<dbReference type="Proteomes" id="UP001230504">
    <property type="component" value="Unassembled WGS sequence"/>
</dbReference>
<name>A0AAD8Q473_9PEZI</name>
<evidence type="ECO:0000313" key="2">
    <source>
        <dbReference type="Proteomes" id="UP001230504"/>
    </source>
</evidence>
<dbReference type="AlphaFoldDB" id="A0AAD8Q473"/>
<comment type="caution">
    <text evidence="1">The sequence shown here is derived from an EMBL/GenBank/DDBJ whole genome shotgun (WGS) entry which is preliminary data.</text>
</comment>
<keyword evidence="2" id="KW-1185">Reference proteome</keyword>
<evidence type="ECO:0000313" key="1">
    <source>
        <dbReference type="EMBL" id="KAK1594881.1"/>
    </source>
</evidence>